<dbReference type="Gene3D" id="4.10.910.10">
    <property type="entry name" value="30s ribosomal protein s13, domain 2"/>
    <property type="match status" value="1"/>
</dbReference>
<evidence type="ECO:0000256" key="3">
    <source>
        <dbReference type="ARBA" id="ARBA00022490"/>
    </source>
</evidence>
<dbReference type="STRING" id="246404.A0A507EUL7"/>
<comment type="caution">
    <text evidence="7">The sequence shown here is derived from an EMBL/GenBank/DDBJ whole genome shotgun (WGS) entry which is preliminary data.</text>
</comment>
<comment type="subcellular location">
    <subcellularLocation>
        <location evidence="1">Cytoplasm</location>
    </subcellularLocation>
</comment>
<dbReference type="PANTHER" id="PTHR10871">
    <property type="entry name" value="30S RIBOSOMAL PROTEIN S13/40S RIBOSOMAL PROTEIN S18"/>
    <property type="match status" value="1"/>
</dbReference>
<evidence type="ECO:0000256" key="5">
    <source>
        <dbReference type="ARBA" id="ARBA00023274"/>
    </source>
</evidence>
<dbReference type="Proteomes" id="UP000320333">
    <property type="component" value="Unassembled WGS sequence"/>
</dbReference>
<dbReference type="GO" id="GO:0005829">
    <property type="term" value="C:cytosol"/>
    <property type="evidence" value="ECO:0007669"/>
    <property type="project" value="TreeGrafter"/>
</dbReference>
<evidence type="ECO:0000313" key="8">
    <source>
        <dbReference type="Proteomes" id="UP000320333"/>
    </source>
</evidence>
<dbReference type="NCBIfam" id="NF003140">
    <property type="entry name" value="PRK04053.1"/>
    <property type="match status" value="1"/>
</dbReference>
<evidence type="ECO:0000256" key="2">
    <source>
        <dbReference type="ARBA" id="ARBA00008080"/>
    </source>
</evidence>
<dbReference type="InterPro" id="IPR010979">
    <property type="entry name" value="Ribosomal_uS13-like_H2TH"/>
</dbReference>
<evidence type="ECO:0000256" key="1">
    <source>
        <dbReference type="ARBA" id="ARBA00004496"/>
    </source>
</evidence>
<evidence type="ECO:0008006" key="9">
    <source>
        <dbReference type="Google" id="ProtNLM"/>
    </source>
</evidence>
<dbReference type="Pfam" id="PF00416">
    <property type="entry name" value="Ribosomal_S13"/>
    <property type="match status" value="1"/>
</dbReference>
<feature type="region of interest" description="Disordered" evidence="6">
    <location>
        <begin position="219"/>
        <end position="238"/>
    </location>
</feature>
<evidence type="ECO:0000256" key="6">
    <source>
        <dbReference type="SAM" id="MobiDB-lite"/>
    </source>
</evidence>
<dbReference type="FunFam" id="4.10.910.10:FF:000002">
    <property type="entry name" value="40S ribosomal protein S18"/>
    <property type="match status" value="1"/>
</dbReference>
<dbReference type="GO" id="GO:0003735">
    <property type="term" value="F:structural constituent of ribosome"/>
    <property type="evidence" value="ECO:0007669"/>
    <property type="project" value="InterPro"/>
</dbReference>
<evidence type="ECO:0000256" key="4">
    <source>
        <dbReference type="ARBA" id="ARBA00022980"/>
    </source>
</evidence>
<gene>
    <name evidence="7" type="ORF">CcCBS67573_g07619</name>
</gene>
<comment type="similarity">
    <text evidence="2">Belongs to the universal ribosomal protein uS13 family.</text>
</comment>
<keyword evidence="4" id="KW-0689">Ribosomal protein</keyword>
<name>A0A507EUL7_9FUNG</name>
<keyword evidence="5" id="KW-0687">Ribonucleoprotein</keyword>
<dbReference type="PANTHER" id="PTHR10871:SF3">
    <property type="entry name" value="SMALL RIBOSOMAL SUBUNIT PROTEIN US13"/>
    <property type="match status" value="1"/>
</dbReference>
<sequence>MSRTYHASTATCSNTLRTLTQVAYALHRRQSDRTLISNQAQADCVLTESLRMQLVLEELSKGKGAWTNEELVFGVKLSQSIKSQPSVVVPDKNQFQHILRLLNTNVEGKRKIMYSLTAIKGVGRRFSNLVCKKADIDLNKRAGELTNDELERIVNIMQAPSQYKIPNWFLNRQKDPKDGKNTHSLSNAVDNKLREDLERLKKIRAHRGLRHYWGIRVRGQHTKTTGRRGKSVGVAKKK</sequence>
<accession>A0A507EUL7</accession>
<dbReference type="GO" id="GO:0003723">
    <property type="term" value="F:RNA binding"/>
    <property type="evidence" value="ECO:0007669"/>
    <property type="project" value="InterPro"/>
</dbReference>
<dbReference type="FunFam" id="1.10.8.50:FF:000002">
    <property type="entry name" value="40S ribosomal protein S18"/>
    <property type="match status" value="1"/>
</dbReference>
<dbReference type="GO" id="GO:0015935">
    <property type="term" value="C:small ribosomal subunit"/>
    <property type="evidence" value="ECO:0007669"/>
    <property type="project" value="TreeGrafter"/>
</dbReference>
<dbReference type="PROSITE" id="PS50159">
    <property type="entry name" value="RIBOSOMAL_S13_2"/>
    <property type="match status" value="1"/>
</dbReference>
<dbReference type="GO" id="GO:0006412">
    <property type="term" value="P:translation"/>
    <property type="evidence" value="ECO:0007669"/>
    <property type="project" value="InterPro"/>
</dbReference>
<evidence type="ECO:0000313" key="7">
    <source>
        <dbReference type="EMBL" id="TPX67040.1"/>
    </source>
</evidence>
<protein>
    <recommendedName>
        <fullName evidence="9">40S ribosomal protein S18</fullName>
    </recommendedName>
</protein>
<dbReference type="InterPro" id="IPR001892">
    <property type="entry name" value="Ribosomal_uS13"/>
</dbReference>
<proteinExistence type="inferred from homology"/>
<dbReference type="AlphaFoldDB" id="A0A507EUL7"/>
<organism evidence="7 8">
    <name type="scientific">Chytriomyces confervae</name>
    <dbReference type="NCBI Taxonomy" id="246404"/>
    <lineage>
        <taxon>Eukaryota</taxon>
        <taxon>Fungi</taxon>
        <taxon>Fungi incertae sedis</taxon>
        <taxon>Chytridiomycota</taxon>
        <taxon>Chytridiomycota incertae sedis</taxon>
        <taxon>Chytridiomycetes</taxon>
        <taxon>Chytridiales</taxon>
        <taxon>Chytriomycetaceae</taxon>
        <taxon>Chytriomyces</taxon>
    </lineage>
</organism>
<dbReference type="HAMAP" id="MF_01315">
    <property type="entry name" value="Ribosomal_uS13"/>
    <property type="match status" value="1"/>
</dbReference>
<dbReference type="Gene3D" id="1.10.8.50">
    <property type="match status" value="1"/>
</dbReference>
<dbReference type="InterPro" id="IPR027437">
    <property type="entry name" value="Rbsml_uS13_C"/>
</dbReference>
<keyword evidence="3" id="KW-0963">Cytoplasm</keyword>
<reference evidence="7 8" key="1">
    <citation type="journal article" date="2019" name="Sci. Rep.">
        <title>Comparative genomics of chytrid fungi reveal insights into the obligate biotrophic and pathogenic lifestyle of Synchytrium endobioticum.</title>
        <authorList>
            <person name="van de Vossenberg B.T.L.H."/>
            <person name="Warris S."/>
            <person name="Nguyen H.D.T."/>
            <person name="van Gent-Pelzer M.P.E."/>
            <person name="Joly D.L."/>
            <person name="van de Geest H.C."/>
            <person name="Bonants P.J.M."/>
            <person name="Smith D.S."/>
            <person name="Levesque C.A."/>
            <person name="van der Lee T.A.J."/>
        </authorList>
    </citation>
    <scope>NUCLEOTIDE SEQUENCE [LARGE SCALE GENOMIC DNA]</scope>
    <source>
        <strain evidence="7 8">CBS 675.73</strain>
    </source>
</reference>
<dbReference type="EMBL" id="QEAP01000413">
    <property type="protein sequence ID" value="TPX67040.1"/>
    <property type="molecule type" value="Genomic_DNA"/>
</dbReference>
<dbReference type="PROSITE" id="PS00646">
    <property type="entry name" value="RIBOSOMAL_S13_1"/>
    <property type="match status" value="1"/>
</dbReference>
<dbReference type="OrthoDB" id="1702480at2759"/>
<keyword evidence="8" id="KW-1185">Reference proteome</keyword>
<dbReference type="SUPFAM" id="SSF46946">
    <property type="entry name" value="S13-like H2TH domain"/>
    <property type="match status" value="1"/>
</dbReference>
<dbReference type="InterPro" id="IPR018269">
    <property type="entry name" value="Ribosomal_uS13_CS"/>
</dbReference>